<reference evidence="1" key="1">
    <citation type="journal article" date="2014" name="Front. Microbiol.">
        <title>High frequency of phylogenetically diverse reductive dehalogenase-homologous genes in deep subseafloor sedimentary metagenomes.</title>
        <authorList>
            <person name="Kawai M."/>
            <person name="Futagami T."/>
            <person name="Toyoda A."/>
            <person name="Takaki Y."/>
            <person name="Nishi S."/>
            <person name="Hori S."/>
            <person name="Arai W."/>
            <person name="Tsubouchi T."/>
            <person name="Morono Y."/>
            <person name="Uchiyama I."/>
            <person name="Ito T."/>
            <person name="Fujiyama A."/>
            <person name="Inagaki F."/>
            <person name="Takami H."/>
        </authorList>
    </citation>
    <scope>NUCLEOTIDE SEQUENCE</scope>
    <source>
        <strain evidence="1">Expedition CK06-06</strain>
    </source>
</reference>
<protein>
    <submittedName>
        <fullName evidence="1">Uncharacterized protein</fullName>
    </submittedName>
</protein>
<proteinExistence type="predicted"/>
<sequence>YKSNKELKKIIITHNKLGYKIKYLNNLDTNIFSYVSPDFLSFNEKQRSLLVGEGYDIDAWEKGELLTFNGKNVFKFSKS</sequence>
<evidence type="ECO:0000313" key="1">
    <source>
        <dbReference type="EMBL" id="GAG83957.1"/>
    </source>
</evidence>
<feature type="non-terminal residue" evidence="1">
    <location>
        <position position="1"/>
    </location>
</feature>
<accession>X1BS48</accession>
<gene>
    <name evidence="1" type="ORF">S01H4_36103</name>
</gene>
<comment type="caution">
    <text evidence="1">The sequence shown here is derived from an EMBL/GenBank/DDBJ whole genome shotgun (WGS) entry which is preliminary data.</text>
</comment>
<organism evidence="1">
    <name type="scientific">marine sediment metagenome</name>
    <dbReference type="NCBI Taxonomy" id="412755"/>
    <lineage>
        <taxon>unclassified sequences</taxon>
        <taxon>metagenomes</taxon>
        <taxon>ecological metagenomes</taxon>
    </lineage>
</organism>
<dbReference type="EMBL" id="BART01019263">
    <property type="protein sequence ID" value="GAG83957.1"/>
    <property type="molecule type" value="Genomic_DNA"/>
</dbReference>
<name>X1BS48_9ZZZZ</name>
<dbReference type="AlphaFoldDB" id="X1BS48"/>